<comment type="caution">
    <text evidence="1">The sequence shown here is derived from an EMBL/GenBank/DDBJ whole genome shotgun (WGS) entry which is preliminary data.</text>
</comment>
<accession>A0A0F3GWZ7</accession>
<dbReference type="EMBL" id="LACI01001120">
    <property type="protein sequence ID" value="KJU85213.1"/>
    <property type="molecule type" value="Genomic_DNA"/>
</dbReference>
<sequence>MIKGLIYDSNRMHRGTLENRLGNRGSVNLGSTTVMAILPENLVAKLGDQVLVSRLGNSWAVVSKTSGGGSTKEVKV</sequence>
<proteinExistence type="predicted"/>
<dbReference type="Proteomes" id="UP000033423">
    <property type="component" value="Unassembled WGS sequence"/>
</dbReference>
<protein>
    <submittedName>
        <fullName evidence="1">Uncharacterized protein</fullName>
    </submittedName>
</protein>
<evidence type="ECO:0000313" key="1">
    <source>
        <dbReference type="EMBL" id="KJU85213.1"/>
    </source>
</evidence>
<dbReference type="AlphaFoldDB" id="A0A0F3GWZ7"/>
<evidence type="ECO:0000313" key="2">
    <source>
        <dbReference type="Proteomes" id="UP000033423"/>
    </source>
</evidence>
<keyword evidence="2" id="KW-1185">Reference proteome</keyword>
<organism evidence="1 2">
    <name type="scientific">Candidatus Magnetobacterium bavaricum</name>
    <dbReference type="NCBI Taxonomy" id="29290"/>
    <lineage>
        <taxon>Bacteria</taxon>
        <taxon>Pseudomonadati</taxon>
        <taxon>Nitrospirota</taxon>
        <taxon>Thermodesulfovibrionia</taxon>
        <taxon>Thermodesulfovibrionales</taxon>
        <taxon>Candidatus Magnetobacteriaceae</taxon>
        <taxon>Candidatus Magnetobacterium</taxon>
    </lineage>
</organism>
<gene>
    <name evidence="1" type="ORF">MBAV_002594</name>
</gene>
<reference evidence="1 2" key="1">
    <citation type="submission" date="2015-02" db="EMBL/GenBank/DDBJ databases">
        <title>Single-cell genomics of uncultivated deep-branching MTB reveals a conserved set of magnetosome genes.</title>
        <authorList>
            <person name="Kolinko S."/>
            <person name="Richter M."/>
            <person name="Glockner F.O."/>
            <person name="Brachmann A."/>
            <person name="Schuler D."/>
        </authorList>
    </citation>
    <scope>NUCLEOTIDE SEQUENCE [LARGE SCALE GENOMIC DNA]</scope>
    <source>
        <strain evidence="1">TM-1</strain>
    </source>
</reference>
<name>A0A0F3GWZ7_9BACT</name>